<evidence type="ECO:0000256" key="1">
    <source>
        <dbReference type="ARBA" id="ARBA00023002"/>
    </source>
</evidence>
<evidence type="ECO:0000313" key="2">
    <source>
        <dbReference type="EMBL" id="PYH35101.1"/>
    </source>
</evidence>
<accession>A0A318YKP5</accession>
<feature type="non-terminal residue" evidence="2">
    <location>
        <position position="1"/>
    </location>
</feature>
<dbReference type="GO" id="GO:0016491">
    <property type="term" value="F:oxidoreductase activity"/>
    <property type="evidence" value="ECO:0007669"/>
    <property type="project" value="UniProtKB-KW"/>
</dbReference>
<protein>
    <submittedName>
        <fullName evidence="2">NAD(P)-binding protein</fullName>
    </submittedName>
</protein>
<gene>
    <name evidence="2" type="ORF">BO87DRAFT_434663</name>
</gene>
<sequence length="184" mass="20331">ITYVRGDVTSPSGWRKALERALSVYGHLDVVVNNSGVLHNVQPSIEVSDEDWERVFRINVQQIHLRTKTIIPYFLQEKRGGHFINASSASGARLRPNLVCYGAIKGAVNTATRRLAIGWAPHNIRVIAVCPSVGVTPMMPLFLGHDSSDETHVKMLSSIPLGRVCQPSDVVNTVPFLASDLFYR</sequence>
<dbReference type="GeneID" id="37130176"/>
<evidence type="ECO:0000313" key="3">
    <source>
        <dbReference type="Proteomes" id="UP000247647"/>
    </source>
</evidence>
<dbReference type="PRINTS" id="PR00081">
    <property type="entry name" value="GDHRDH"/>
</dbReference>
<dbReference type="SUPFAM" id="SSF51735">
    <property type="entry name" value="NAD(P)-binding Rossmann-fold domains"/>
    <property type="match status" value="1"/>
</dbReference>
<name>A0A318YKP5_ASPNB</name>
<organism evidence="2 3">
    <name type="scientific">Aspergillus neoniger (strain CBS 115656)</name>
    <dbReference type="NCBI Taxonomy" id="1448310"/>
    <lineage>
        <taxon>Eukaryota</taxon>
        <taxon>Fungi</taxon>
        <taxon>Dikarya</taxon>
        <taxon>Ascomycota</taxon>
        <taxon>Pezizomycotina</taxon>
        <taxon>Eurotiomycetes</taxon>
        <taxon>Eurotiomycetidae</taxon>
        <taxon>Eurotiales</taxon>
        <taxon>Aspergillaceae</taxon>
        <taxon>Aspergillus</taxon>
        <taxon>Aspergillus subgen. Circumdati</taxon>
    </lineage>
</organism>
<proteinExistence type="predicted"/>
<dbReference type="InterPro" id="IPR002347">
    <property type="entry name" value="SDR_fam"/>
</dbReference>
<dbReference type="PANTHER" id="PTHR43639:SF5">
    <property type="entry name" value="OXIDOREDUCTASE, SHORT-CHAIN DEHYDROGENASE_REDUCTASE FAMILY (AFU_ORTHOLOGUE AFUA_6G09140)"/>
    <property type="match status" value="1"/>
</dbReference>
<dbReference type="Proteomes" id="UP000247647">
    <property type="component" value="Unassembled WGS sequence"/>
</dbReference>
<keyword evidence="1" id="KW-0560">Oxidoreductase</keyword>
<dbReference type="PANTHER" id="PTHR43639">
    <property type="entry name" value="OXIDOREDUCTASE, SHORT-CHAIN DEHYDROGENASE/REDUCTASE FAMILY (AFU_ORTHOLOGUE AFUA_5G02870)"/>
    <property type="match status" value="1"/>
</dbReference>
<dbReference type="InterPro" id="IPR036291">
    <property type="entry name" value="NAD(P)-bd_dom_sf"/>
</dbReference>
<reference evidence="2" key="1">
    <citation type="submission" date="2016-12" db="EMBL/GenBank/DDBJ databases">
        <title>The genomes of Aspergillus section Nigri reveals drivers in fungal speciation.</title>
        <authorList>
            <consortium name="DOE Joint Genome Institute"/>
            <person name="Vesth T.C."/>
            <person name="Nybo J."/>
            <person name="Theobald S."/>
            <person name="Brandl J."/>
            <person name="Frisvad J.C."/>
            <person name="Nielsen K.F."/>
            <person name="Lyhne E.K."/>
            <person name="Kogle M.E."/>
            <person name="Kuo A."/>
            <person name="Riley R."/>
            <person name="Clum A."/>
            <person name="Nolan M."/>
            <person name="Lipzen A."/>
            <person name="Salamov A."/>
            <person name="Henrissat B."/>
            <person name="Wiebenga A."/>
            <person name="De Vries R.P."/>
            <person name="Grigoriev I.V."/>
            <person name="Mortensen U.H."/>
            <person name="Andersen M.R."/>
            <person name="Baker S.E."/>
        </authorList>
    </citation>
    <scope>NUCLEOTIDE SEQUENCE [LARGE SCALE GENOMIC DNA]</scope>
    <source>
        <strain evidence="2">CBS 115656</strain>
    </source>
</reference>
<dbReference type="Pfam" id="PF13561">
    <property type="entry name" value="adh_short_C2"/>
    <property type="match status" value="1"/>
</dbReference>
<dbReference type="EMBL" id="KZ821457">
    <property type="protein sequence ID" value="PYH35101.1"/>
    <property type="molecule type" value="Genomic_DNA"/>
</dbReference>
<keyword evidence="3" id="KW-1185">Reference proteome</keyword>
<dbReference type="Gene3D" id="3.40.50.720">
    <property type="entry name" value="NAD(P)-binding Rossmann-like Domain"/>
    <property type="match status" value="1"/>
</dbReference>
<dbReference type="OrthoDB" id="294295at2759"/>
<dbReference type="PRINTS" id="PR00080">
    <property type="entry name" value="SDRFAMILY"/>
</dbReference>
<dbReference type="RefSeq" id="XP_025480579.1">
    <property type="nucleotide sequence ID" value="XM_025627720.1"/>
</dbReference>
<dbReference type="AlphaFoldDB" id="A0A318YKP5"/>